<proteinExistence type="predicted"/>
<protein>
    <submittedName>
        <fullName evidence="1">DISEASE RESISTANCE PROTEIN RP</fullName>
    </submittedName>
</protein>
<name>A0A9Q0UVF9_SALVM</name>
<accession>A0A9Q0UVF9</accession>
<sequence length="162" mass="18301">MLVTVAHLNTYLEGLGRLSNLEVLLGFRPARASHHGSDLVDKLDKLYPPPGLLELCLQFYPGKLSPAWLNPISLHMLRYLWISSGNLAVMHESFFGENNSAWNIEGLMFESLSDLEMEWQTVQQVMPSLKTVNASWCPNLESFPIEDVGFRGGVWKKGERGR</sequence>
<dbReference type="Proteomes" id="UP001151529">
    <property type="component" value="Chromosome 5"/>
</dbReference>
<reference evidence="1" key="1">
    <citation type="submission" date="2022-11" db="EMBL/GenBank/DDBJ databases">
        <authorList>
            <person name="Hyden B.L."/>
            <person name="Feng K."/>
            <person name="Yates T."/>
            <person name="Jawdy S."/>
            <person name="Smart L.B."/>
            <person name="Muchero W."/>
        </authorList>
    </citation>
    <scope>NUCLEOTIDE SEQUENCE</scope>
    <source>
        <tissue evidence="1">Shoot tip</tissue>
    </source>
</reference>
<dbReference type="InterPro" id="IPR032675">
    <property type="entry name" value="LRR_dom_sf"/>
</dbReference>
<dbReference type="OrthoDB" id="2973320at2759"/>
<reference evidence="1" key="2">
    <citation type="journal article" date="2023" name="Int. J. Mol. Sci.">
        <title>De Novo Assembly and Annotation of 11 Diverse Shrub Willow (Salix) Genomes Reveals Novel Gene Organization in Sex-Linked Regions.</title>
        <authorList>
            <person name="Hyden B."/>
            <person name="Feng K."/>
            <person name="Yates T.B."/>
            <person name="Jawdy S."/>
            <person name="Cereghino C."/>
            <person name="Smart L.B."/>
            <person name="Muchero W."/>
        </authorList>
    </citation>
    <scope>NUCLEOTIDE SEQUENCE [LARGE SCALE GENOMIC DNA]</scope>
    <source>
        <tissue evidence="1">Shoot tip</tissue>
    </source>
</reference>
<dbReference type="AlphaFoldDB" id="A0A9Q0UVF9"/>
<dbReference type="Gene3D" id="3.80.10.10">
    <property type="entry name" value="Ribonuclease Inhibitor"/>
    <property type="match status" value="1"/>
</dbReference>
<keyword evidence="2" id="KW-1185">Reference proteome</keyword>
<evidence type="ECO:0000313" key="2">
    <source>
        <dbReference type="Proteomes" id="UP001151529"/>
    </source>
</evidence>
<evidence type="ECO:0000313" key="1">
    <source>
        <dbReference type="EMBL" id="KAJ6736777.1"/>
    </source>
</evidence>
<comment type="caution">
    <text evidence="1">The sequence shown here is derived from an EMBL/GenBank/DDBJ whole genome shotgun (WGS) entry which is preliminary data.</text>
</comment>
<dbReference type="EMBL" id="JAPFFL010000003">
    <property type="protein sequence ID" value="KAJ6736777.1"/>
    <property type="molecule type" value="Genomic_DNA"/>
</dbReference>
<gene>
    <name evidence="1" type="ORF">OIU85_018898</name>
</gene>
<organism evidence="1 2">
    <name type="scientific">Salix viminalis</name>
    <name type="common">Common osier</name>
    <name type="synonym">Basket willow</name>
    <dbReference type="NCBI Taxonomy" id="40686"/>
    <lineage>
        <taxon>Eukaryota</taxon>
        <taxon>Viridiplantae</taxon>
        <taxon>Streptophyta</taxon>
        <taxon>Embryophyta</taxon>
        <taxon>Tracheophyta</taxon>
        <taxon>Spermatophyta</taxon>
        <taxon>Magnoliopsida</taxon>
        <taxon>eudicotyledons</taxon>
        <taxon>Gunneridae</taxon>
        <taxon>Pentapetalae</taxon>
        <taxon>rosids</taxon>
        <taxon>fabids</taxon>
        <taxon>Malpighiales</taxon>
        <taxon>Salicaceae</taxon>
        <taxon>Saliceae</taxon>
        <taxon>Salix</taxon>
    </lineage>
</organism>